<dbReference type="PANTHER" id="PTHR42060:SF1">
    <property type="entry name" value="NHL REPEAT-CONTAINING PROTEIN"/>
    <property type="match status" value="1"/>
</dbReference>
<dbReference type="InterPro" id="IPR052998">
    <property type="entry name" value="Hetero-Diels-Alderase-like"/>
</dbReference>
<dbReference type="PANTHER" id="PTHR42060">
    <property type="entry name" value="NHL REPEAT-CONTAINING PROTEIN-RELATED"/>
    <property type="match status" value="1"/>
</dbReference>
<evidence type="ECO:0000313" key="3">
    <source>
        <dbReference type="Proteomes" id="UP000623467"/>
    </source>
</evidence>
<dbReference type="Gene3D" id="2.120.10.30">
    <property type="entry name" value="TolB, C-terminal domain"/>
    <property type="match status" value="1"/>
</dbReference>
<feature type="signal peptide" evidence="1">
    <location>
        <begin position="1"/>
        <end position="19"/>
    </location>
</feature>
<dbReference type="InterPro" id="IPR011042">
    <property type="entry name" value="6-blade_b-propeller_TolB-like"/>
</dbReference>
<dbReference type="Proteomes" id="UP000623467">
    <property type="component" value="Unassembled WGS sequence"/>
</dbReference>
<proteinExistence type="predicted"/>
<protein>
    <submittedName>
        <fullName evidence="2">Uncharacterized protein</fullName>
    </submittedName>
</protein>
<keyword evidence="1" id="KW-0732">Signal</keyword>
<name>A0A8H7CID5_9AGAR</name>
<dbReference type="OrthoDB" id="2896642at2759"/>
<comment type="caution">
    <text evidence="2">The sequence shown here is derived from an EMBL/GenBank/DDBJ whole genome shotgun (WGS) entry which is preliminary data.</text>
</comment>
<dbReference type="EMBL" id="JACAZH010000037">
    <property type="protein sequence ID" value="KAF7336493.1"/>
    <property type="molecule type" value="Genomic_DNA"/>
</dbReference>
<feature type="chain" id="PRO_5034517939" evidence="1">
    <location>
        <begin position="20"/>
        <end position="219"/>
    </location>
</feature>
<evidence type="ECO:0000313" key="2">
    <source>
        <dbReference type="EMBL" id="KAF7336493.1"/>
    </source>
</evidence>
<dbReference type="AlphaFoldDB" id="A0A8H7CID5"/>
<accession>A0A8H7CID5</accession>
<evidence type="ECO:0000256" key="1">
    <source>
        <dbReference type="SAM" id="SignalP"/>
    </source>
</evidence>
<organism evidence="2 3">
    <name type="scientific">Mycena sanguinolenta</name>
    <dbReference type="NCBI Taxonomy" id="230812"/>
    <lineage>
        <taxon>Eukaryota</taxon>
        <taxon>Fungi</taxon>
        <taxon>Dikarya</taxon>
        <taxon>Basidiomycota</taxon>
        <taxon>Agaricomycotina</taxon>
        <taxon>Agaricomycetes</taxon>
        <taxon>Agaricomycetidae</taxon>
        <taxon>Agaricales</taxon>
        <taxon>Marasmiineae</taxon>
        <taxon>Mycenaceae</taxon>
        <taxon>Mycena</taxon>
    </lineage>
</organism>
<keyword evidence="3" id="KW-1185">Reference proteome</keyword>
<gene>
    <name evidence="2" type="ORF">MSAN_02304000</name>
</gene>
<reference evidence="2" key="1">
    <citation type="submission" date="2020-05" db="EMBL/GenBank/DDBJ databases">
        <title>Mycena genomes resolve the evolution of fungal bioluminescence.</title>
        <authorList>
            <person name="Tsai I.J."/>
        </authorList>
    </citation>
    <scope>NUCLEOTIDE SEQUENCE</scope>
    <source>
        <strain evidence="2">160909Yilan</strain>
    </source>
</reference>
<dbReference type="SUPFAM" id="SSF63829">
    <property type="entry name" value="Calcium-dependent phosphotriesterase"/>
    <property type="match status" value="1"/>
</dbReference>
<sequence>MMWLVNFLVLLGFTGCGMATLSPQLIFQTPNGQSFENLAVRPSNALLITSTVSPTLVTLNPAASNPTLDEVFTFPNATGLSGIVEIRPEVYAIIAAVRLTNVTMDAPGSVVIWTLDFTSGGTPTATLAAQVTQSGLLNGLSTVPGNLDLVLGADSVLGETFEINVRTGAVRVLIQDEAMTPIGPTGPVPVEGIDGLHVRAGLLYFTNAQRQTFLAGAAR</sequence>